<evidence type="ECO:0000313" key="5">
    <source>
        <dbReference type="EMBL" id="MBP1918797.1"/>
    </source>
</evidence>
<dbReference type="Gene3D" id="3.30.1330.30">
    <property type="match status" value="1"/>
</dbReference>
<dbReference type="RefSeq" id="WP_209459021.1">
    <property type="nucleotide sequence ID" value="NZ_JAGGKC010000008.1"/>
</dbReference>
<dbReference type="GO" id="GO:0032259">
    <property type="term" value="P:methylation"/>
    <property type="evidence" value="ECO:0007669"/>
    <property type="project" value="UniProtKB-KW"/>
</dbReference>
<dbReference type="SMART" id="SM00967">
    <property type="entry name" value="SpoU_sub_bind"/>
    <property type="match status" value="1"/>
</dbReference>
<reference evidence="5 6" key="1">
    <citation type="submission" date="2021-03" db="EMBL/GenBank/DDBJ databases">
        <title>Genomic Encyclopedia of Type Strains, Phase IV (KMG-IV): sequencing the most valuable type-strain genomes for metagenomic binning, comparative biology and taxonomic classification.</title>
        <authorList>
            <person name="Goeker M."/>
        </authorList>
    </citation>
    <scope>NUCLEOTIDE SEQUENCE [LARGE SCALE GENOMIC DNA]</scope>
    <source>
        <strain evidence="5 6">DSM 6139</strain>
    </source>
</reference>
<dbReference type="CDD" id="cd18095">
    <property type="entry name" value="SpoU-like_rRNA-MTase"/>
    <property type="match status" value="1"/>
</dbReference>
<proteinExistence type="inferred from homology"/>
<dbReference type="InterPro" id="IPR001537">
    <property type="entry name" value="SpoU_MeTrfase"/>
</dbReference>
<dbReference type="SUPFAM" id="SSF55315">
    <property type="entry name" value="L30e-like"/>
    <property type="match status" value="1"/>
</dbReference>
<evidence type="ECO:0000256" key="2">
    <source>
        <dbReference type="ARBA" id="ARBA00022603"/>
    </source>
</evidence>
<evidence type="ECO:0000259" key="4">
    <source>
        <dbReference type="SMART" id="SM00967"/>
    </source>
</evidence>
<accession>A0ABS4G2T2</accession>
<dbReference type="InterPro" id="IPR051259">
    <property type="entry name" value="rRNA_Methyltransferase"/>
</dbReference>
<evidence type="ECO:0000313" key="6">
    <source>
        <dbReference type="Proteomes" id="UP001519271"/>
    </source>
</evidence>
<dbReference type="EMBL" id="JAGGKC010000008">
    <property type="protein sequence ID" value="MBP1918797.1"/>
    <property type="molecule type" value="Genomic_DNA"/>
</dbReference>
<dbReference type="PANTHER" id="PTHR43191">
    <property type="entry name" value="RRNA METHYLTRANSFERASE 3"/>
    <property type="match status" value="1"/>
</dbReference>
<feature type="domain" description="RNA 2-O ribose methyltransferase substrate binding" evidence="4">
    <location>
        <begin position="34"/>
        <end position="109"/>
    </location>
</feature>
<keyword evidence="3" id="KW-0808">Transferase</keyword>
<comment type="caution">
    <text evidence="5">The sequence shown here is derived from an EMBL/GenBank/DDBJ whole genome shotgun (WGS) entry which is preliminary data.</text>
</comment>
<dbReference type="InterPro" id="IPR029026">
    <property type="entry name" value="tRNA_m1G_MTases_N"/>
</dbReference>
<dbReference type="Pfam" id="PF00588">
    <property type="entry name" value="SpoU_methylase"/>
    <property type="match status" value="1"/>
</dbReference>
<dbReference type="InterPro" id="IPR053888">
    <property type="entry name" value="MRM3-like_sub_bind"/>
</dbReference>
<keyword evidence="6" id="KW-1185">Reference proteome</keyword>
<dbReference type="GO" id="GO:0008168">
    <property type="term" value="F:methyltransferase activity"/>
    <property type="evidence" value="ECO:0007669"/>
    <property type="project" value="UniProtKB-KW"/>
</dbReference>
<dbReference type="Gene3D" id="3.40.1280.10">
    <property type="match status" value="1"/>
</dbReference>
<evidence type="ECO:0000256" key="3">
    <source>
        <dbReference type="ARBA" id="ARBA00022679"/>
    </source>
</evidence>
<evidence type="ECO:0000256" key="1">
    <source>
        <dbReference type="ARBA" id="ARBA00007228"/>
    </source>
</evidence>
<name>A0ABS4G2T2_9CLOT</name>
<dbReference type="Pfam" id="PF22435">
    <property type="entry name" value="MRM3-like_sub_bind"/>
    <property type="match status" value="1"/>
</dbReference>
<sequence>MTRVITIESKSNPKIKEFRKLMDRKERRLRGLFLVEGFRMVQEAFKAGMDVRAVVYDSSEGDQLQRYLGSYLDSEVHELIASNPDVIRQLSSTETPQGVVAVIADSRKVPESKGLIIYLDRLQDPGNVGTIIRSAHAGGASRVILGKGSADPYSEKAMRSSMGSIFHLPVTLDGDDELERLAAEGIPLAVTSLEAKRSIYSADLTGDMILVIGNEGNGVRQELMDRASILLRIPMPGNAESLNASIAASVIIFERVRQLEESMKT</sequence>
<dbReference type="InterPro" id="IPR029064">
    <property type="entry name" value="Ribosomal_eL30-like_sf"/>
</dbReference>
<protein>
    <submittedName>
        <fullName evidence="5">TrmH family RNA methyltransferase</fullName>
    </submittedName>
</protein>
<dbReference type="InterPro" id="IPR013123">
    <property type="entry name" value="SpoU_subst-bd"/>
</dbReference>
<organism evidence="5 6">
    <name type="scientific">Youngiibacter multivorans</name>
    <dbReference type="NCBI Taxonomy" id="937251"/>
    <lineage>
        <taxon>Bacteria</taxon>
        <taxon>Bacillati</taxon>
        <taxon>Bacillota</taxon>
        <taxon>Clostridia</taxon>
        <taxon>Eubacteriales</taxon>
        <taxon>Clostridiaceae</taxon>
        <taxon>Youngiibacter</taxon>
    </lineage>
</organism>
<gene>
    <name evidence="5" type="ORF">J2Z34_001277</name>
</gene>
<comment type="similarity">
    <text evidence="1">Belongs to the class IV-like SAM-binding methyltransferase superfamily. RNA methyltransferase TrmH family.</text>
</comment>
<dbReference type="Proteomes" id="UP001519271">
    <property type="component" value="Unassembled WGS sequence"/>
</dbReference>
<dbReference type="PANTHER" id="PTHR43191:SF2">
    <property type="entry name" value="RRNA METHYLTRANSFERASE 3, MITOCHONDRIAL"/>
    <property type="match status" value="1"/>
</dbReference>
<dbReference type="SUPFAM" id="SSF75217">
    <property type="entry name" value="alpha/beta knot"/>
    <property type="match status" value="1"/>
</dbReference>
<dbReference type="InterPro" id="IPR029028">
    <property type="entry name" value="Alpha/beta_knot_MTases"/>
</dbReference>
<keyword evidence="2 5" id="KW-0489">Methyltransferase</keyword>